<gene>
    <name evidence="2" type="ORF">ACFQZX_07675</name>
</gene>
<dbReference type="EMBL" id="JBHTHZ010000003">
    <property type="protein sequence ID" value="MFD0793493.1"/>
    <property type="molecule type" value="Genomic_DNA"/>
</dbReference>
<keyword evidence="1" id="KW-0472">Membrane</keyword>
<proteinExistence type="predicted"/>
<reference evidence="3" key="1">
    <citation type="journal article" date="2019" name="Int. J. Syst. Evol. Microbiol.">
        <title>The Global Catalogue of Microorganisms (GCM) 10K type strain sequencing project: providing services to taxonomists for standard genome sequencing and annotation.</title>
        <authorList>
            <consortium name="The Broad Institute Genomics Platform"/>
            <consortium name="The Broad Institute Genome Sequencing Center for Infectious Disease"/>
            <person name="Wu L."/>
            <person name="Ma J."/>
        </authorList>
    </citation>
    <scope>NUCLEOTIDE SEQUENCE [LARGE SCALE GENOMIC DNA]</scope>
    <source>
        <strain evidence="3">CCUG 61484</strain>
    </source>
</reference>
<feature type="transmembrane region" description="Helical" evidence="1">
    <location>
        <begin position="63"/>
        <end position="84"/>
    </location>
</feature>
<feature type="transmembrane region" description="Helical" evidence="1">
    <location>
        <begin position="105"/>
        <end position="126"/>
    </location>
</feature>
<feature type="transmembrane region" description="Helical" evidence="1">
    <location>
        <begin position="132"/>
        <end position="153"/>
    </location>
</feature>
<evidence type="ECO:0000256" key="1">
    <source>
        <dbReference type="SAM" id="Phobius"/>
    </source>
</evidence>
<sequence>MINYGFTSITIFNIYTIFEFAFIAAFYATFYRENIRKIIYVLMFLFGILVIINYLFIQNGYEFNTYTRPLEAIMIIGFAITFILKQNSDEQSWGDNKNNWINSGILIYYSSGLAMFIFTNHLLHASRSINNFVWYVHDTILMFEYILFAVGFYKCKPQTITSTY</sequence>
<comment type="caution">
    <text evidence="2">The sequence shown here is derived from an EMBL/GenBank/DDBJ whole genome shotgun (WGS) entry which is preliminary data.</text>
</comment>
<dbReference type="RefSeq" id="WP_377113331.1">
    <property type="nucleotide sequence ID" value="NZ_JBHTHZ010000003.1"/>
</dbReference>
<dbReference type="Proteomes" id="UP001597010">
    <property type="component" value="Unassembled WGS sequence"/>
</dbReference>
<keyword evidence="3" id="KW-1185">Reference proteome</keyword>
<feature type="transmembrane region" description="Helical" evidence="1">
    <location>
        <begin position="38"/>
        <end position="57"/>
    </location>
</feature>
<organism evidence="2 3">
    <name type="scientific">Mucilaginibacter litoreus</name>
    <dbReference type="NCBI Taxonomy" id="1048221"/>
    <lineage>
        <taxon>Bacteria</taxon>
        <taxon>Pseudomonadati</taxon>
        <taxon>Bacteroidota</taxon>
        <taxon>Sphingobacteriia</taxon>
        <taxon>Sphingobacteriales</taxon>
        <taxon>Sphingobacteriaceae</taxon>
        <taxon>Mucilaginibacter</taxon>
    </lineage>
</organism>
<evidence type="ECO:0000313" key="3">
    <source>
        <dbReference type="Proteomes" id="UP001597010"/>
    </source>
</evidence>
<keyword evidence="1" id="KW-0812">Transmembrane</keyword>
<protein>
    <submittedName>
        <fullName evidence="2">Uncharacterized protein</fullName>
    </submittedName>
</protein>
<feature type="transmembrane region" description="Helical" evidence="1">
    <location>
        <begin position="12"/>
        <end position="31"/>
    </location>
</feature>
<accession>A0ABW3AR72</accession>
<name>A0ABW3AR72_9SPHI</name>
<evidence type="ECO:0000313" key="2">
    <source>
        <dbReference type="EMBL" id="MFD0793493.1"/>
    </source>
</evidence>
<keyword evidence="1" id="KW-1133">Transmembrane helix</keyword>